<sequence length="130" mass="14794">MKRIVVAFSNRSEHGLLLPVIRRLREHFEVIEFDMGRHSMPELGDIYKSAYALFQEKQPAAVMCPFDRCEMIFPTLAAYHLNIPVIALQSGDISSGTFDDLHRHAIALYASIHLCNGPKSAERTKELLRL</sequence>
<dbReference type="Pfam" id="PF02350">
    <property type="entry name" value="Epimerase_2"/>
    <property type="match status" value="1"/>
</dbReference>
<dbReference type="Gene3D" id="3.40.50.2000">
    <property type="entry name" value="Glycogen Phosphorylase B"/>
    <property type="match status" value="1"/>
</dbReference>
<dbReference type="InterPro" id="IPR003331">
    <property type="entry name" value="UDP_GlcNAc_Epimerase_2_dom"/>
</dbReference>
<evidence type="ECO:0000259" key="1">
    <source>
        <dbReference type="Pfam" id="PF02350"/>
    </source>
</evidence>
<organism evidence="2">
    <name type="scientific">marine sediment metagenome</name>
    <dbReference type="NCBI Taxonomy" id="412755"/>
    <lineage>
        <taxon>unclassified sequences</taxon>
        <taxon>metagenomes</taxon>
        <taxon>ecological metagenomes</taxon>
    </lineage>
</organism>
<proteinExistence type="predicted"/>
<gene>
    <name evidence="2" type="ORF">S06H3_19512</name>
</gene>
<feature type="domain" description="UDP-N-acetylglucosamine 2-epimerase" evidence="1">
    <location>
        <begin position="43"/>
        <end position="123"/>
    </location>
</feature>
<reference evidence="2" key="1">
    <citation type="journal article" date="2014" name="Front. Microbiol.">
        <title>High frequency of phylogenetically diverse reductive dehalogenase-homologous genes in deep subseafloor sedimentary metagenomes.</title>
        <authorList>
            <person name="Kawai M."/>
            <person name="Futagami T."/>
            <person name="Toyoda A."/>
            <person name="Takaki Y."/>
            <person name="Nishi S."/>
            <person name="Hori S."/>
            <person name="Arai W."/>
            <person name="Tsubouchi T."/>
            <person name="Morono Y."/>
            <person name="Uchiyama I."/>
            <person name="Ito T."/>
            <person name="Fujiyama A."/>
            <person name="Inagaki F."/>
            <person name="Takami H."/>
        </authorList>
    </citation>
    <scope>NUCLEOTIDE SEQUENCE</scope>
    <source>
        <strain evidence="2">Expedition CK06-06</strain>
    </source>
</reference>
<name>X1KIW3_9ZZZZ</name>
<dbReference type="AlphaFoldDB" id="X1KIW3"/>
<protein>
    <recommendedName>
        <fullName evidence="1">UDP-N-acetylglucosamine 2-epimerase domain-containing protein</fullName>
    </recommendedName>
</protein>
<feature type="non-terminal residue" evidence="2">
    <location>
        <position position="130"/>
    </location>
</feature>
<dbReference type="SUPFAM" id="SSF53756">
    <property type="entry name" value="UDP-Glycosyltransferase/glycogen phosphorylase"/>
    <property type="match status" value="1"/>
</dbReference>
<dbReference type="EMBL" id="BARV01009998">
    <property type="protein sequence ID" value="GAI06638.1"/>
    <property type="molecule type" value="Genomic_DNA"/>
</dbReference>
<evidence type="ECO:0000313" key="2">
    <source>
        <dbReference type="EMBL" id="GAI06638.1"/>
    </source>
</evidence>
<accession>X1KIW3</accession>
<comment type="caution">
    <text evidence="2">The sequence shown here is derived from an EMBL/GenBank/DDBJ whole genome shotgun (WGS) entry which is preliminary data.</text>
</comment>